<dbReference type="InterPro" id="IPR035965">
    <property type="entry name" value="PAS-like_dom_sf"/>
</dbReference>
<dbReference type="GO" id="GO:0005886">
    <property type="term" value="C:plasma membrane"/>
    <property type="evidence" value="ECO:0007669"/>
    <property type="project" value="UniProtKB-SubCell"/>
</dbReference>
<dbReference type="AlphaFoldDB" id="A0A1I5MMB4"/>
<dbReference type="InterPro" id="IPR003018">
    <property type="entry name" value="GAF"/>
</dbReference>
<dbReference type="EMBL" id="FOWX01000005">
    <property type="protein sequence ID" value="SFP10076.1"/>
    <property type="molecule type" value="Genomic_DNA"/>
</dbReference>
<dbReference type="STRING" id="289003.SAMN05216190_10514"/>
<dbReference type="Proteomes" id="UP000198784">
    <property type="component" value="Unassembled WGS sequence"/>
</dbReference>
<comment type="cofactor">
    <cofactor evidence="1">
        <name>Mg(2+)</name>
        <dbReference type="ChEBI" id="CHEBI:18420"/>
    </cofactor>
</comment>
<dbReference type="FunFam" id="3.30.70.270:FF:000001">
    <property type="entry name" value="Diguanylate cyclase domain protein"/>
    <property type="match status" value="1"/>
</dbReference>
<dbReference type="InterPro" id="IPR029787">
    <property type="entry name" value="Nucleotide_cyclase"/>
</dbReference>
<dbReference type="InterPro" id="IPR043128">
    <property type="entry name" value="Rev_trsase/Diguanyl_cyclase"/>
</dbReference>
<gene>
    <name evidence="5" type="ORF">SAMN05216190_10514</name>
</gene>
<organism evidence="5 6">
    <name type="scientific">Pseudomonas borbori</name>
    <dbReference type="NCBI Taxonomy" id="289003"/>
    <lineage>
        <taxon>Bacteria</taxon>
        <taxon>Pseudomonadati</taxon>
        <taxon>Pseudomonadota</taxon>
        <taxon>Gammaproteobacteria</taxon>
        <taxon>Pseudomonadales</taxon>
        <taxon>Pseudomonadaceae</taxon>
        <taxon>Pseudomonas</taxon>
    </lineage>
</organism>
<feature type="domain" description="PAS" evidence="3">
    <location>
        <begin position="12"/>
        <end position="75"/>
    </location>
</feature>
<dbReference type="GO" id="GO:0003824">
    <property type="term" value="F:catalytic activity"/>
    <property type="evidence" value="ECO:0007669"/>
    <property type="project" value="UniProtKB-ARBA"/>
</dbReference>
<evidence type="ECO:0000256" key="2">
    <source>
        <dbReference type="ARBA" id="ARBA00004533"/>
    </source>
</evidence>
<dbReference type="SMART" id="SM00091">
    <property type="entry name" value="PAS"/>
    <property type="match status" value="1"/>
</dbReference>
<dbReference type="PANTHER" id="PTHR46663:SF3">
    <property type="entry name" value="SLL0267 PROTEIN"/>
    <property type="match status" value="1"/>
</dbReference>
<dbReference type="Pfam" id="PF00990">
    <property type="entry name" value="GGDEF"/>
    <property type="match status" value="1"/>
</dbReference>
<dbReference type="InterPro" id="IPR000014">
    <property type="entry name" value="PAS"/>
</dbReference>
<dbReference type="PANTHER" id="PTHR46663">
    <property type="entry name" value="DIGUANYLATE CYCLASE DGCT-RELATED"/>
    <property type="match status" value="1"/>
</dbReference>
<dbReference type="NCBIfam" id="TIGR00254">
    <property type="entry name" value="GGDEF"/>
    <property type="match status" value="1"/>
</dbReference>
<reference evidence="6" key="1">
    <citation type="submission" date="2016-10" db="EMBL/GenBank/DDBJ databases">
        <authorList>
            <person name="Varghese N."/>
            <person name="Submissions S."/>
        </authorList>
    </citation>
    <scope>NUCLEOTIDE SEQUENCE [LARGE SCALE GENOMIC DNA]</scope>
    <source>
        <strain evidence="6">DSM 17834</strain>
    </source>
</reference>
<evidence type="ECO:0000313" key="5">
    <source>
        <dbReference type="EMBL" id="SFP10076.1"/>
    </source>
</evidence>
<dbReference type="InterPro" id="IPR013655">
    <property type="entry name" value="PAS_fold_3"/>
</dbReference>
<evidence type="ECO:0000256" key="1">
    <source>
        <dbReference type="ARBA" id="ARBA00001946"/>
    </source>
</evidence>
<dbReference type="SUPFAM" id="SSF55785">
    <property type="entry name" value="PYP-like sensor domain (PAS domain)"/>
    <property type="match status" value="1"/>
</dbReference>
<evidence type="ECO:0000313" key="6">
    <source>
        <dbReference type="Proteomes" id="UP000198784"/>
    </source>
</evidence>
<sequence length="459" mass="51810">MKKQPYVPSGNLVDLLLDAICVVDKEGRFVFVSAACERIFGYTAEEMVGRPMIELVLPEDRARTLQAANEIMAGTSKPSFENRYVRKDGQLVHIMWSARWSEDDQLRIAVAHDISERKRSETMQTALYAISEAAHLAKDLPGLFEKVHSIVGELLPAINFSVALYDEQNDQLSFPYHIDERHQAPAPHKRDAPTLSAEIIRTGQTLLRSPETLTALPEHVQAIDCASLYWLGVPLTSHNGTIGALVVQSYTHGARYTDKDKELLQFVSTQVAAAIERQQMLSRLQFMAQYDQLTQLPNRALLHDRLHTALTRARREQTQLSLLFLDLDKFKQVNDTFGHTIGDLLLQMVAHRLRQCVRESDTVARLGGDEFVVLLEDFHSPDHVLLVAEKIRVTLNQPFELNDQAHVVLPSIGVAFYPQHGNDAQQLLNHADYAMYIAKRSGGNRFQITREPPRAEPAQ</sequence>
<accession>A0A1I5MMB4</accession>
<dbReference type="PROSITE" id="PS50112">
    <property type="entry name" value="PAS"/>
    <property type="match status" value="1"/>
</dbReference>
<dbReference type="SMART" id="SM00065">
    <property type="entry name" value="GAF"/>
    <property type="match status" value="1"/>
</dbReference>
<proteinExistence type="predicted"/>
<dbReference type="SMART" id="SM00267">
    <property type="entry name" value="GGDEF"/>
    <property type="match status" value="1"/>
</dbReference>
<evidence type="ECO:0000259" key="3">
    <source>
        <dbReference type="PROSITE" id="PS50112"/>
    </source>
</evidence>
<evidence type="ECO:0000259" key="4">
    <source>
        <dbReference type="PROSITE" id="PS50887"/>
    </source>
</evidence>
<dbReference type="NCBIfam" id="TIGR00229">
    <property type="entry name" value="sensory_box"/>
    <property type="match status" value="1"/>
</dbReference>
<dbReference type="SUPFAM" id="SSF55073">
    <property type="entry name" value="Nucleotide cyclase"/>
    <property type="match status" value="1"/>
</dbReference>
<dbReference type="InterPro" id="IPR000160">
    <property type="entry name" value="GGDEF_dom"/>
</dbReference>
<dbReference type="Pfam" id="PF08447">
    <property type="entry name" value="PAS_3"/>
    <property type="match status" value="1"/>
</dbReference>
<dbReference type="SUPFAM" id="SSF55781">
    <property type="entry name" value="GAF domain-like"/>
    <property type="match status" value="1"/>
</dbReference>
<dbReference type="Pfam" id="PF13185">
    <property type="entry name" value="GAF_2"/>
    <property type="match status" value="1"/>
</dbReference>
<dbReference type="CDD" id="cd01949">
    <property type="entry name" value="GGDEF"/>
    <property type="match status" value="1"/>
</dbReference>
<name>A0A1I5MMB4_9PSED</name>
<dbReference type="OrthoDB" id="9812260at2"/>
<dbReference type="InterPro" id="IPR029016">
    <property type="entry name" value="GAF-like_dom_sf"/>
</dbReference>
<dbReference type="PROSITE" id="PS50887">
    <property type="entry name" value="GGDEF"/>
    <property type="match status" value="1"/>
</dbReference>
<keyword evidence="6" id="KW-1185">Reference proteome</keyword>
<dbReference type="RefSeq" id="WP_090498388.1">
    <property type="nucleotide sequence ID" value="NZ_FOWX01000005.1"/>
</dbReference>
<comment type="subcellular location">
    <subcellularLocation>
        <location evidence="2">Cell inner membrane</location>
    </subcellularLocation>
</comment>
<dbReference type="Gene3D" id="3.30.450.20">
    <property type="entry name" value="PAS domain"/>
    <property type="match status" value="1"/>
</dbReference>
<dbReference type="InterPro" id="IPR052163">
    <property type="entry name" value="DGC-Regulatory_Protein"/>
</dbReference>
<dbReference type="Gene3D" id="3.30.450.40">
    <property type="match status" value="1"/>
</dbReference>
<dbReference type="Gene3D" id="3.30.70.270">
    <property type="match status" value="1"/>
</dbReference>
<protein>
    <submittedName>
        <fullName evidence="5">Diguanylate cyclase with PAS/PAC and GAF sensors</fullName>
    </submittedName>
</protein>
<dbReference type="CDD" id="cd00130">
    <property type="entry name" value="PAS"/>
    <property type="match status" value="1"/>
</dbReference>
<feature type="domain" description="GGDEF" evidence="4">
    <location>
        <begin position="318"/>
        <end position="451"/>
    </location>
</feature>